<keyword evidence="2" id="KW-0472">Membrane</keyword>
<dbReference type="Pfam" id="PF13116">
    <property type="entry name" value="YhdP"/>
    <property type="match status" value="1"/>
</dbReference>
<dbReference type="InterPro" id="IPR025263">
    <property type="entry name" value="YhdP_central"/>
</dbReference>
<dbReference type="RefSeq" id="WP_011803259.1">
    <property type="nucleotide sequence ID" value="NC_008781.1"/>
</dbReference>
<evidence type="ECO:0000259" key="3">
    <source>
        <dbReference type="Pfam" id="PF13116"/>
    </source>
</evidence>
<sequence length="1379" mass="146827">MEPTLTSPPVLPALPSRRLRWIAVALRGLLWLVASAWLLFGLSWLVLHGWIVPRIAEFRPRLEAQASRALGVPVRIGQITGRSEGAIPSFELHDVSLLDAQGREAVRLPHILGALSPSSLWGLGFEQLVIDRPEVDIRRAADGKIFVGGLEVSKDSDTGHSAMADWLFSQTEFIVRGGTVRWTDEMRQAPPLALSQVDGVMRNGHRRHLMRLDATPPPEWGERFSLRGIFRQPLLSRRTGDFAAWTGQVYGDFSHVDVSRIQRHASLESLGLALNGGQGALRAWLDVGKGKVTGALVDVALRDVDARLGSRLEPLAFESLAGRMGASQHAGGFDVSTEGLQFRLQDGLQWPGGNLALAHTRASRRGPEHTTLKADRLDLAALARIASRLPLDNTAQALVASFAPQGLVETLDARWQGPLDAPSAFAVKGRVAGLSVAALPAASALPDTPGRPGVSGATVDFNLTQDGGQASVKIAKGALELPGVFEDSKLALDRLSTEAQWKLSGKKIDLQLRDVQFANADAQGQAQVRWRTDDRAAGPPEAGGSPDRRFPGILDLQGSLSRGDGSRVHRYLPLVLGDDVRHYVRDAVLKGQVSDVKFKVSGPVEYLPFADPAQGDFQVSARVKNGHFVYVPKALQPPGAAPWPALTELNGELLFSRASLDVKGASGKVAGLPGLQLVKGEARIADLEHQATVEVALDIKGVLSDALGFVNTSPVGEMTERALASATAGGAADYRFRLRLPINEIDKSTVEGSVTLPGNDVRFVPEAPLLGQIKGVVNVTDQGFTVAGAQARLLGGDVRIDGGTRPLASATGPKTSVAFRAQGTVTAEGLRQAKELGLASRVAAHASGSTAYTASLLFRRGVPEVMVSSSLQGMALSLPAPLAKTAEAALPIRFENVLLPGSMEAGQALQDQLSVSIGRVAAISYLRDLSGQEARVIRGSIGVGLDAGEATPAPESGVGANINLARVDLDAWEKVLNDASGGVMAQAAASSSTGPAAAMSYLPNVMAIRARELKVQGRSLNHVVVGASREGLNWRANLNAAELDGYMEFRQPGAQGAGRVYARLSRLSLAASEASEVEAILDEQPASIPALDIVVEDLELRGKKLGRVEIDAVNRGATAAEGGVREWRLNKFNVILPEAVLTATGNWAAALPAGRRRSAMNFRLDIADSGELLKRLGMNGVIRRGKGTLEGQIDWMGSPLSLDYPSLSGEFHVNVASGQFMKADPGIAKLLGVLSLQSLPRRLTLDFRDVFSEGFAFDFVRGDVTIRQGVAHTNNLQMSGVNAAVLMEGRASIADETQNLKVVVVPEINAGTASLIATAINPVVGLGSFLAQMFLRRPLMEAATQEFQIDGSWYDPKITKIDRKARAKSQASELTVEKR</sequence>
<dbReference type="PANTHER" id="PTHR38690">
    <property type="entry name" value="PROTEASE-RELATED"/>
    <property type="match status" value="1"/>
</dbReference>
<name>A1VU65_POLNA</name>
<dbReference type="InterPro" id="IPR011836">
    <property type="entry name" value="YhdP"/>
</dbReference>
<keyword evidence="2" id="KW-0812">Transmembrane</keyword>
<dbReference type="KEGG" id="pna:Pnap_3897"/>
<dbReference type="eggNOG" id="COG3164">
    <property type="taxonomic scope" value="Bacteria"/>
</dbReference>
<dbReference type="STRING" id="365044.Pnap_3897"/>
<dbReference type="EMBL" id="CP000529">
    <property type="protein sequence ID" value="ABM39193.1"/>
    <property type="molecule type" value="Genomic_DNA"/>
</dbReference>
<organism evidence="4 5">
    <name type="scientific">Polaromonas naphthalenivorans (strain CJ2)</name>
    <dbReference type="NCBI Taxonomy" id="365044"/>
    <lineage>
        <taxon>Bacteria</taxon>
        <taxon>Pseudomonadati</taxon>
        <taxon>Pseudomonadota</taxon>
        <taxon>Betaproteobacteria</taxon>
        <taxon>Burkholderiales</taxon>
        <taxon>Comamonadaceae</taxon>
        <taxon>Polaromonas</taxon>
    </lineage>
</organism>
<evidence type="ECO:0000313" key="4">
    <source>
        <dbReference type="EMBL" id="ABM39193.1"/>
    </source>
</evidence>
<evidence type="ECO:0000313" key="5">
    <source>
        <dbReference type="Proteomes" id="UP000000644"/>
    </source>
</evidence>
<gene>
    <name evidence="4" type="ordered locus">Pnap_3897</name>
</gene>
<dbReference type="PANTHER" id="PTHR38690:SF1">
    <property type="entry name" value="PROTEASE"/>
    <property type="match status" value="1"/>
</dbReference>
<keyword evidence="2" id="KW-1133">Transmembrane helix</keyword>
<dbReference type="HOGENOM" id="CLU_003522_4_0_4"/>
<feature type="region of interest" description="Disordered" evidence="1">
    <location>
        <begin position="523"/>
        <end position="550"/>
    </location>
</feature>
<evidence type="ECO:0000256" key="2">
    <source>
        <dbReference type="SAM" id="Phobius"/>
    </source>
</evidence>
<keyword evidence="5" id="KW-1185">Reference proteome</keyword>
<dbReference type="NCBIfam" id="TIGR02099">
    <property type="entry name" value="YhdP family protein"/>
    <property type="match status" value="1"/>
</dbReference>
<proteinExistence type="predicted"/>
<feature type="transmembrane region" description="Helical" evidence="2">
    <location>
        <begin position="28"/>
        <end position="51"/>
    </location>
</feature>
<feature type="domain" description="YhdP central" evidence="3">
    <location>
        <begin position="26"/>
        <end position="1358"/>
    </location>
</feature>
<accession>A1VU65</accession>
<reference evidence="5" key="1">
    <citation type="journal article" date="2009" name="Environ. Microbiol.">
        <title>The genome of Polaromonas naphthalenivorans strain CJ2, isolated from coal tar-contaminated sediment, reveals physiological and metabolic versatility and evolution through extensive horizontal gene transfer.</title>
        <authorList>
            <person name="Yagi J.M."/>
            <person name="Sims D."/>
            <person name="Brettin T."/>
            <person name="Bruce D."/>
            <person name="Madsen E.L."/>
        </authorList>
    </citation>
    <scope>NUCLEOTIDE SEQUENCE [LARGE SCALE GENOMIC DNA]</scope>
    <source>
        <strain evidence="5">CJ2</strain>
    </source>
</reference>
<dbReference type="OrthoDB" id="8521382at2"/>
<evidence type="ECO:0000256" key="1">
    <source>
        <dbReference type="SAM" id="MobiDB-lite"/>
    </source>
</evidence>
<protein>
    <recommendedName>
        <fullName evidence="3">YhdP central domain-containing protein</fullName>
    </recommendedName>
</protein>
<dbReference type="Proteomes" id="UP000000644">
    <property type="component" value="Chromosome"/>
</dbReference>